<evidence type="ECO:0000256" key="3">
    <source>
        <dbReference type="ARBA" id="ARBA00023239"/>
    </source>
</evidence>
<dbReference type="GO" id="GO:0000379">
    <property type="term" value="P:tRNA-type intron splice site recognition and cleavage"/>
    <property type="evidence" value="ECO:0007669"/>
    <property type="project" value="UniProtKB-UniRule"/>
</dbReference>
<feature type="active site" evidence="5">
    <location>
        <position position="273"/>
    </location>
</feature>
<dbReference type="InterPro" id="IPR006677">
    <property type="entry name" value="tRNA_intron_Endonuc_cat-like"/>
</dbReference>
<feature type="compositionally biased region" description="Polar residues" evidence="6">
    <location>
        <begin position="160"/>
        <end position="172"/>
    </location>
</feature>
<dbReference type="Gene3D" id="3.40.1350.10">
    <property type="match status" value="1"/>
</dbReference>
<name>A0A131YTP6_RHIAP</name>
<keyword evidence="3 4" id="KW-0456">Lyase</keyword>
<evidence type="ECO:0000259" key="8">
    <source>
        <dbReference type="Pfam" id="PF26577"/>
    </source>
</evidence>
<evidence type="ECO:0000256" key="2">
    <source>
        <dbReference type="ARBA" id="ARBA00022694"/>
    </source>
</evidence>
<dbReference type="EC" id="4.6.1.16" evidence="4"/>
<dbReference type="SUPFAM" id="SSF53032">
    <property type="entry name" value="tRNA-intron endonuclease catalytic domain-like"/>
    <property type="match status" value="1"/>
</dbReference>
<feature type="active site" evidence="5">
    <location>
        <position position="265"/>
    </location>
</feature>
<keyword evidence="9" id="KW-0540">Nuclease</keyword>
<dbReference type="GO" id="GO:0000213">
    <property type="term" value="F:tRNA-intron lyase activity"/>
    <property type="evidence" value="ECO:0007669"/>
    <property type="project" value="UniProtKB-UniRule"/>
</dbReference>
<dbReference type="GO" id="GO:0000214">
    <property type="term" value="C:tRNA-intron endonuclease complex"/>
    <property type="evidence" value="ECO:0007669"/>
    <property type="project" value="UniProtKB-UniRule"/>
</dbReference>
<dbReference type="InterPro" id="IPR036167">
    <property type="entry name" value="tRNA_intron_Endo_cat-like_sf"/>
</dbReference>
<feature type="active site" evidence="5">
    <location>
        <position position="304"/>
    </location>
</feature>
<dbReference type="PANTHER" id="PTHR13070">
    <property type="entry name" value="TRNA-SPLICING ENDONUCLEASE SUBUNIT SEN34-RELATED"/>
    <property type="match status" value="1"/>
</dbReference>
<reference evidence="9" key="1">
    <citation type="journal article" date="2016" name="Ticks Tick Borne Dis.">
        <title>De novo assembly and annotation of the salivary gland transcriptome of Rhipicephalus appendiculatus male and female ticks during blood feeding.</title>
        <authorList>
            <person name="de Castro M.H."/>
            <person name="de Klerk D."/>
            <person name="Pienaar R."/>
            <person name="Latif A.A."/>
            <person name="Rees D.J."/>
            <person name="Mans B.J."/>
        </authorList>
    </citation>
    <scope>NUCLEOTIDE SEQUENCE</scope>
    <source>
        <tissue evidence="9">Salivary glands</tissue>
    </source>
</reference>
<feature type="compositionally biased region" description="Basic residues" evidence="6">
    <location>
        <begin position="147"/>
        <end position="159"/>
    </location>
</feature>
<dbReference type="InterPro" id="IPR016690">
    <property type="entry name" value="TSEN34"/>
</dbReference>
<feature type="domain" description="TSEN34 N-terminal" evidence="8">
    <location>
        <begin position="22"/>
        <end position="90"/>
    </location>
</feature>
<keyword evidence="2 4" id="KW-0819">tRNA processing</keyword>
<evidence type="ECO:0000256" key="5">
    <source>
        <dbReference type="PIRSR" id="PIRSR017250-50"/>
    </source>
</evidence>
<accession>A0A131YTP6</accession>
<dbReference type="Pfam" id="PF01974">
    <property type="entry name" value="tRNA_int_endo"/>
    <property type="match status" value="1"/>
</dbReference>
<feature type="region of interest" description="Disordered" evidence="6">
    <location>
        <begin position="147"/>
        <end position="172"/>
    </location>
</feature>
<feature type="domain" description="tRNA intron endonuclease catalytic" evidence="7">
    <location>
        <begin position="237"/>
        <end position="318"/>
    </location>
</feature>
<dbReference type="EMBL" id="GEDV01005968">
    <property type="protein sequence ID" value="JAP82589.1"/>
    <property type="molecule type" value="Transcribed_RNA"/>
</dbReference>
<evidence type="ECO:0000313" key="9">
    <source>
        <dbReference type="EMBL" id="JAP82589.1"/>
    </source>
</evidence>
<keyword evidence="9" id="KW-0255">Endonuclease</keyword>
<dbReference type="CDD" id="cd22363">
    <property type="entry name" value="tRNA-intron_lyase_C"/>
    <property type="match status" value="1"/>
</dbReference>
<proteinExistence type="inferred from homology"/>
<dbReference type="PIRSF" id="PIRSF017250">
    <property type="entry name" value="tRNA_splic_SEN34"/>
    <property type="match status" value="1"/>
</dbReference>
<evidence type="ECO:0000256" key="4">
    <source>
        <dbReference type="PIRNR" id="PIRNR017250"/>
    </source>
</evidence>
<protein>
    <recommendedName>
        <fullName evidence="4">tRNA-splicing endonuclease subunit Sen34</fullName>
        <ecNumber evidence="4">4.6.1.16</ecNumber>
    </recommendedName>
</protein>
<dbReference type="InterPro" id="IPR059049">
    <property type="entry name" value="TSEN34_N"/>
</dbReference>
<dbReference type="InterPro" id="IPR011856">
    <property type="entry name" value="tRNA_endonuc-like_dom_sf"/>
</dbReference>
<dbReference type="GO" id="GO:0003676">
    <property type="term" value="F:nucleic acid binding"/>
    <property type="evidence" value="ECO:0007669"/>
    <property type="project" value="InterPro"/>
</dbReference>
<comment type="function">
    <text evidence="4">Constitutes one of the two catalytic subunit of the tRNA-splicing endonuclease complex, a complex responsible for identification and cleavage of the splice sites in pre-tRNA. It cleaves pre-tRNA at the 5'- and 3'-splice sites to release the intron. The products are an intron and two tRNA half-molecules bearing 2',3'-cyclic phosphate and 5'-OH termini. There are no conserved sequences at the splice sites, but the intron is invariably located at the same site in the gene, placing the splice sites an invariant distance from the constant structural features of the tRNA body.</text>
</comment>
<organism evidence="9">
    <name type="scientific">Rhipicephalus appendiculatus</name>
    <name type="common">Brown ear tick</name>
    <dbReference type="NCBI Taxonomy" id="34631"/>
    <lineage>
        <taxon>Eukaryota</taxon>
        <taxon>Metazoa</taxon>
        <taxon>Ecdysozoa</taxon>
        <taxon>Arthropoda</taxon>
        <taxon>Chelicerata</taxon>
        <taxon>Arachnida</taxon>
        <taxon>Acari</taxon>
        <taxon>Parasitiformes</taxon>
        <taxon>Ixodida</taxon>
        <taxon>Ixodoidea</taxon>
        <taxon>Ixodidae</taxon>
        <taxon>Rhipicephalinae</taxon>
        <taxon>Rhipicephalus</taxon>
        <taxon>Rhipicephalus</taxon>
    </lineage>
</organism>
<dbReference type="Pfam" id="PF26577">
    <property type="entry name" value="TSEN34_N"/>
    <property type="match status" value="1"/>
</dbReference>
<evidence type="ECO:0000256" key="6">
    <source>
        <dbReference type="SAM" id="MobiDB-lite"/>
    </source>
</evidence>
<evidence type="ECO:0000259" key="7">
    <source>
        <dbReference type="Pfam" id="PF01974"/>
    </source>
</evidence>
<dbReference type="PANTHER" id="PTHR13070:SF0">
    <property type="entry name" value="TRNA-SPLICING ENDONUCLEASE SUBUNIT SEN34"/>
    <property type="match status" value="1"/>
</dbReference>
<sequence>MVCLCVCARISVYGPGMSSAPVKLYLHKDRILVWNAEDVNKIRCQHRIVGTQVGCFPRCPYQNAVLGLPVQFAMEEARLLISKGFCVLVENTKLSQPPTDDERAHVDKCADDVYQEQAEAIMAQRKAEIEQQAEKIVAGLVRKSRGQHVSKKARKKLKKSGSTEFREGNSSTELSEVQAAEIEAQREAVIADVMKSRVSTPSRDITLAPVLYECLRTKASDLVPAELNYPRTDAHKVRCRVFEDLWEKGHYMTVGSKFGGDFLVYSGDPLLFHAFGVVVCLGRDRKVAGRDIVMWGRLGNAVHKTIILATLRDDQVHYISLRWSGEL</sequence>
<keyword evidence="9" id="KW-0378">Hydrolase</keyword>
<comment type="similarity">
    <text evidence="1 4">Belongs to the tRNA-intron endonuclease family.</text>
</comment>
<dbReference type="AlphaFoldDB" id="A0A131YTP6"/>
<evidence type="ECO:0000256" key="1">
    <source>
        <dbReference type="ARBA" id="ARBA00008078"/>
    </source>
</evidence>